<dbReference type="AlphaFoldDB" id="A0A5D0MHM9"/>
<dbReference type="Gene3D" id="3.30.1370.120">
    <property type="match status" value="1"/>
</dbReference>
<dbReference type="Pfam" id="PF11741">
    <property type="entry name" value="AMIN"/>
    <property type="match status" value="1"/>
</dbReference>
<dbReference type="NCBIfam" id="TIGR02515">
    <property type="entry name" value="IV_pilus_PilQ"/>
    <property type="match status" value="1"/>
</dbReference>
<keyword evidence="6" id="KW-0998">Cell outer membrane</keyword>
<keyword evidence="11" id="KW-1185">Reference proteome</keyword>
<proteinExistence type="inferred from homology"/>
<dbReference type="GO" id="GO:0009306">
    <property type="term" value="P:protein secretion"/>
    <property type="evidence" value="ECO:0007669"/>
    <property type="project" value="InterPro"/>
</dbReference>
<keyword evidence="5" id="KW-0472">Membrane</keyword>
<comment type="subcellular location">
    <subcellularLocation>
        <location evidence="8">Cell outer membrane</location>
    </subcellularLocation>
    <subcellularLocation>
        <location evidence="1">Membrane</location>
    </subcellularLocation>
</comment>
<feature type="domain" description="Secretin/TonB short N-terminal" evidence="9">
    <location>
        <begin position="411"/>
        <end position="459"/>
    </location>
</feature>
<evidence type="ECO:0000256" key="5">
    <source>
        <dbReference type="ARBA" id="ARBA00023136"/>
    </source>
</evidence>
<accession>A0A5D0MHM9</accession>
<evidence type="ECO:0000256" key="1">
    <source>
        <dbReference type="ARBA" id="ARBA00004370"/>
    </source>
</evidence>
<dbReference type="SMART" id="SM00965">
    <property type="entry name" value="STN"/>
    <property type="match status" value="1"/>
</dbReference>
<dbReference type="InterPro" id="IPR011662">
    <property type="entry name" value="Secretin/TonB_short_N"/>
</dbReference>
<evidence type="ECO:0000256" key="6">
    <source>
        <dbReference type="ARBA" id="ARBA00023237"/>
    </source>
</evidence>
<sequence>MNKLKKILLFTTILGFFIINSYGIVLNSVDYEKFNGGVDVKLNFTGKFKYQVFKLDDPKRVVINLPSTRSKQNFKKFSVNSNDIKEVRFAQFNKDMARVVVELKNWVKYFPEKKGENLVLHFTTSDYQESSDKISEKKDESTKELKKELSKLKVVNIKPIGRNKLEIKLEVEGGLNYTVKEKTNGLILNLLNAQSFLKKRQFKSEQYSEINDVIVKNIDEKDLAVTINLDQDYPYDIDKSKNSISVILDTGKKIQKKAIIANILSRQKNKKVFLEYQIDNWVRFKEEKIGEENKIRLIFEDAKLQKEEFNIPVRKGPVVEIYNKIKDNNVISDIVLKENISYEIYREDQNVIMEIQEYKEEKTFADKGTMDEPVTESKENIKREGLKLKDISVQDANITSLLAEIAKVAGYNIVMSKSVSGKVSVDLHNVTWEKALDIILRTNGYAYRIDENIIRVATLQELKEEVQARQEQQQLKNAGPKEVRIIPISYADPSDITKTVEGTLSNDAKITVDKRTNSIIITDIPSNLNNAEKLINYLDKPTPQVMIKAKFIRISDSAEQSLGINWQLNNSSNFESNLSNDSVSGGTDINVNPAGSSNSGQIVTSLLDTFNLNAKLNMMVSESGAEVLASPKVTVLNNETAHFNAGQKIPITQLDESGNTVSQLQEIGVKLDVTPTINASNEVILDISPEVSSLAEPANGADLIISSNTAETKLLVKDGKTAVIGGLMRRDRSSGSAGVPILKDIPIIGNLFKNTTSQSSNEEILIFVTPYIIRPNET</sequence>
<dbReference type="Pfam" id="PF03958">
    <property type="entry name" value="Secretin_N"/>
    <property type="match status" value="1"/>
</dbReference>
<dbReference type="InterPro" id="IPR005644">
    <property type="entry name" value="NolW-like"/>
</dbReference>
<evidence type="ECO:0000256" key="8">
    <source>
        <dbReference type="RuleBase" id="RU004004"/>
    </source>
</evidence>
<gene>
    <name evidence="10" type="primary">pilQ</name>
    <name evidence="10" type="ORF">FXF47_04405</name>
</gene>
<keyword evidence="2 8" id="KW-0813">Transport</keyword>
<dbReference type="InterPro" id="IPR021731">
    <property type="entry name" value="AMIN_dom"/>
</dbReference>
<dbReference type="GO" id="GO:0009279">
    <property type="term" value="C:cell outer membrane"/>
    <property type="evidence" value="ECO:0007669"/>
    <property type="project" value="UniProtKB-SubCell"/>
</dbReference>
<dbReference type="EMBL" id="VSIX01000035">
    <property type="protein sequence ID" value="TYB31385.1"/>
    <property type="molecule type" value="Genomic_DNA"/>
</dbReference>
<name>A0A5D0MHM9_9BACT</name>
<dbReference type="Pfam" id="PF00263">
    <property type="entry name" value="Secretin"/>
    <property type="match status" value="1"/>
</dbReference>
<dbReference type="InterPro" id="IPR038591">
    <property type="entry name" value="NolW-like_sf"/>
</dbReference>
<evidence type="ECO:0000259" key="9">
    <source>
        <dbReference type="SMART" id="SM00965"/>
    </source>
</evidence>
<protein>
    <submittedName>
        <fullName evidence="10">Type IV pilus secretin PilQ</fullName>
    </submittedName>
</protein>
<comment type="caution">
    <text evidence="10">The sequence shown here is derived from an EMBL/GenBank/DDBJ whole genome shotgun (WGS) entry which is preliminary data.</text>
</comment>
<evidence type="ECO:0000313" key="11">
    <source>
        <dbReference type="Proteomes" id="UP000324143"/>
    </source>
</evidence>
<keyword evidence="4" id="KW-0653">Protein transport</keyword>
<organism evidence="10 11">
    <name type="scientific">Candidatus Mcinerneyibacterium aminivorans</name>
    <dbReference type="NCBI Taxonomy" id="2703815"/>
    <lineage>
        <taxon>Bacteria</taxon>
        <taxon>Candidatus Macinerneyibacteriota</taxon>
        <taxon>Candidatus Mcinerneyibacteria</taxon>
        <taxon>Candidatus Mcinerneyibacteriales</taxon>
        <taxon>Candidatus Mcinerneyibacteriaceae</taxon>
        <taxon>Candidatus Mcinerneyibacterium</taxon>
    </lineage>
</organism>
<dbReference type="Gene3D" id="2.60.40.3500">
    <property type="match status" value="1"/>
</dbReference>
<comment type="similarity">
    <text evidence="7">Belongs to the bacterial secretin family.</text>
</comment>
<evidence type="ECO:0000313" key="10">
    <source>
        <dbReference type="EMBL" id="TYB31385.1"/>
    </source>
</evidence>
<reference evidence="10" key="1">
    <citation type="submission" date="2019-08" db="EMBL/GenBank/DDBJ databases">
        <title>Genomic characterization of a novel candidate phylum (ARYD3) from a high temperature, high salinity tertiary oil reservoir in north central Oklahoma, USA.</title>
        <authorList>
            <person name="Youssef N.H."/>
            <person name="Yadav A."/>
            <person name="Elshahed M.S."/>
        </authorList>
    </citation>
    <scope>NUCLEOTIDE SEQUENCE [LARGE SCALE GENOMIC DNA]</scope>
    <source>
        <strain evidence="10">ARYD3</strain>
    </source>
</reference>
<dbReference type="PANTHER" id="PTHR30604">
    <property type="entry name" value="PROTEIN TRANSPORT PROTEIN HOFQ"/>
    <property type="match status" value="1"/>
</dbReference>
<dbReference type="InterPro" id="IPR013355">
    <property type="entry name" value="Pilus_4_PilQ"/>
</dbReference>
<dbReference type="Pfam" id="PF07660">
    <property type="entry name" value="STN"/>
    <property type="match status" value="1"/>
</dbReference>
<dbReference type="Gene3D" id="3.30.1370.130">
    <property type="match status" value="1"/>
</dbReference>
<dbReference type="Proteomes" id="UP000324143">
    <property type="component" value="Unassembled WGS sequence"/>
</dbReference>
<dbReference type="InterPro" id="IPR001775">
    <property type="entry name" value="GspD/PilQ"/>
</dbReference>
<dbReference type="PRINTS" id="PR00811">
    <property type="entry name" value="BCTERIALGSPD"/>
</dbReference>
<evidence type="ECO:0000256" key="3">
    <source>
        <dbReference type="ARBA" id="ARBA00022729"/>
    </source>
</evidence>
<evidence type="ECO:0000256" key="2">
    <source>
        <dbReference type="ARBA" id="ARBA00022448"/>
    </source>
</evidence>
<dbReference type="InterPro" id="IPR051808">
    <property type="entry name" value="Type_IV_pilus_biogenesis"/>
</dbReference>
<evidence type="ECO:0000256" key="7">
    <source>
        <dbReference type="RuleBase" id="RU004003"/>
    </source>
</evidence>
<dbReference type="InterPro" id="IPR004846">
    <property type="entry name" value="T2SS/T3SS_dom"/>
</dbReference>
<evidence type="ECO:0000256" key="4">
    <source>
        <dbReference type="ARBA" id="ARBA00022927"/>
    </source>
</evidence>
<keyword evidence="3" id="KW-0732">Signal</keyword>
<dbReference type="PANTHER" id="PTHR30604:SF1">
    <property type="entry name" value="DNA UTILIZATION PROTEIN HOFQ"/>
    <property type="match status" value="1"/>
</dbReference>